<dbReference type="GO" id="GO:0000049">
    <property type="term" value="F:tRNA binding"/>
    <property type="evidence" value="ECO:0007669"/>
    <property type="project" value="UniProtKB-KW"/>
</dbReference>
<dbReference type="GeneID" id="7451384"/>
<evidence type="ECO:0000256" key="1">
    <source>
        <dbReference type="ARBA" id="ARBA00022555"/>
    </source>
</evidence>
<protein>
    <submittedName>
        <fullName evidence="5">rRNA methyltransferase</fullName>
        <ecNumber evidence="5">2.1.1.-</ecNumber>
        <ecNumber evidence="5">2.1.1.34</ecNumber>
    </submittedName>
</protein>
<dbReference type="InterPro" id="IPR029028">
    <property type="entry name" value="Alpha/beta_knot_MTases"/>
</dbReference>
<dbReference type="Proteomes" id="UP000001449">
    <property type="component" value="Chromosome 4"/>
</dbReference>
<evidence type="ECO:0000259" key="4">
    <source>
        <dbReference type="Pfam" id="PF00588"/>
    </source>
</evidence>
<dbReference type="InParanoid" id="B8C0J2"/>
<dbReference type="PaxDb" id="35128-Thaps262325"/>
<keyword evidence="1" id="KW-0694">RNA-binding</keyword>
<feature type="domain" description="tRNA/rRNA methyltransferase SpoU type" evidence="4">
    <location>
        <begin position="5"/>
        <end position="140"/>
    </location>
</feature>
<dbReference type="FunFam" id="3.40.1280.10:FF:000069">
    <property type="entry name" value="rRNA methyltransferase"/>
    <property type="match status" value="1"/>
</dbReference>
<dbReference type="EC" id="2.1.1.-" evidence="5"/>
<accession>B8C0J2</accession>
<evidence type="ECO:0000256" key="3">
    <source>
        <dbReference type="ARBA" id="ARBA00022679"/>
    </source>
</evidence>
<reference evidence="5 6" key="2">
    <citation type="journal article" date="2008" name="Nature">
        <title>The Phaeodactylum genome reveals the evolutionary history of diatom genomes.</title>
        <authorList>
            <person name="Bowler C."/>
            <person name="Allen A.E."/>
            <person name="Badger J.H."/>
            <person name="Grimwood J."/>
            <person name="Jabbari K."/>
            <person name="Kuo A."/>
            <person name="Maheswari U."/>
            <person name="Martens C."/>
            <person name="Maumus F."/>
            <person name="Otillar R.P."/>
            <person name="Rayko E."/>
            <person name="Salamov A."/>
            <person name="Vandepoele K."/>
            <person name="Beszteri B."/>
            <person name="Gruber A."/>
            <person name="Heijde M."/>
            <person name="Katinka M."/>
            <person name="Mock T."/>
            <person name="Valentin K."/>
            <person name="Verret F."/>
            <person name="Berges J.A."/>
            <person name="Brownlee C."/>
            <person name="Cadoret J.P."/>
            <person name="Chiovitti A."/>
            <person name="Choi C.J."/>
            <person name="Coesel S."/>
            <person name="De Martino A."/>
            <person name="Detter J.C."/>
            <person name="Durkin C."/>
            <person name="Falciatore A."/>
            <person name="Fournet J."/>
            <person name="Haruta M."/>
            <person name="Huysman M.J."/>
            <person name="Jenkins B.D."/>
            <person name="Jiroutova K."/>
            <person name="Jorgensen R.E."/>
            <person name="Joubert Y."/>
            <person name="Kaplan A."/>
            <person name="Kroger N."/>
            <person name="Kroth P.G."/>
            <person name="La Roche J."/>
            <person name="Lindquist E."/>
            <person name="Lommer M."/>
            <person name="Martin-Jezequel V."/>
            <person name="Lopez P.J."/>
            <person name="Lucas S."/>
            <person name="Mangogna M."/>
            <person name="McGinnis K."/>
            <person name="Medlin L.K."/>
            <person name="Montsant A."/>
            <person name="Oudot-Le Secq M.P."/>
            <person name="Napoli C."/>
            <person name="Obornik M."/>
            <person name="Parker M.S."/>
            <person name="Petit J.L."/>
            <person name="Porcel B.M."/>
            <person name="Poulsen N."/>
            <person name="Robison M."/>
            <person name="Rychlewski L."/>
            <person name="Rynearson T.A."/>
            <person name="Schmutz J."/>
            <person name="Shapiro H."/>
            <person name="Siaut M."/>
            <person name="Stanley M."/>
            <person name="Sussman M.R."/>
            <person name="Taylor A.R."/>
            <person name="Vardi A."/>
            <person name="von Dassow P."/>
            <person name="Vyverman W."/>
            <person name="Willis A."/>
            <person name="Wyrwicz L.S."/>
            <person name="Rokhsar D.S."/>
            <person name="Weissenbach J."/>
            <person name="Armbrust E.V."/>
            <person name="Green B.R."/>
            <person name="Van de Peer Y."/>
            <person name="Grigoriev I.V."/>
        </authorList>
    </citation>
    <scope>NUCLEOTIDE SEQUENCE [LARGE SCALE GENOMIC DNA]</scope>
    <source>
        <strain evidence="5 6">CCMP1335</strain>
    </source>
</reference>
<dbReference type="GO" id="GO:0002938">
    <property type="term" value="P:tRNA guanine ribose methylation"/>
    <property type="evidence" value="ECO:0000318"/>
    <property type="project" value="GO_Central"/>
</dbReference>
<dbReference type="HOGENOM" id="CLU_923171_0_0_1"/>
<keyword evidence="2 5" id="KW-0489">Methyltransferase</keyword>
<feature type="non-terminal residue" evidence="5">
    <location>
        <position position="302"/>
    </location>
</feature>
<dbReference type="SUPFAM" id="SSF75217">
    <property type="entry name" value="alpha/beta knot"/>
    <property type="match status" value="1"/>
</dbReference>
<organism evidence="5 6">
    <name type="scientific">Thalassiosira pseudonana</name>
    <name type="common">Marine diatom</name>
    <name type="synonym">Cyclotella nana</name>
    <dbReference type="NCBI Taxonomy" id="35128"/>
    <lineage>
        <taxon>Eukaryota</taxon>
        <taxon>Sar</taxon>
        <taxon>Stramenopiles</taxon>
        <taxon>Ochrophyta</taxon>
        <taxon>Bacillariophyta</taxon>
        <taxon>Coscinodiscophyceae</taxon>
        <taxon>Thalassiosirophycidae</taxon>
        <taxon>Thalassiosirales</taxon>
        <taxon>Thalassiosiraceae</taxon>
        <taxon>Thalassiosira</taxon>
    </lineage>
</organism>
<reference evidence="5 6" key="1">
    <citation type="journal article" date="2004" name="Science">
        <title>The genome of the diatom Thalassiosira pseudonana: ecology, evolution, and metabolism.</title>
        <authorList>
            <person name="Armbrust E.V."/>
            <person name="Berges J.A."/>
            <person name="Bowler C."/>
            <person name="Green B.R."/>
            <person name="Martinez D."/>
            <person name="Putnam N.H."/>
            <person name="Zhou S."/>
            <person name="Allen A.E."/>
            <person name="Apt K.E."/>
            <person name="Bechner M."/>
            <person name="Brzezinski M.A."/>
            <person name="Chaal B.K."/>
            <person name="Chiovitti A."/>
            <person name="Davis A.K."/>
            <person name="Demarest M.S."/>
            <person name="Detter J.C."/>
            <person name="Glavina T."/>
            <person name="Goodstein D."/>
            <person name="Hadi M.Z."/>
            <person name="Hellsten U."/>
            <person name="Hildebrand M."/>
            <person name="Jenkins B.D."/>
            <person name="Jurka J."/>
            <person name="Kapitonov V.V."/>
            <person name="Kroger N."/>
            <person name="Lau W.W."/>
            <person name="Lane T.W."/>
            <person name="Larimer F.W."/>
            <person name="Lippmeier J.C."/>
            <person name="Lucas S."/>
            <person name="Medina M."/>
            <person name="Montsant A."/>
            <person name="Obornik M."/>
            <person name="Parker M.S."/>
            <person name="Palenik B."/>
            <person name="Pazour G.J."/>
            <person name="Richardson P.M."/>
            <person name="Rynearson T.A."/>
            <person name="Saito M.A."/>
            <person name="Schwartz D.C."/>
            <person name="Thamatrakoln K."/>
            <person name="Valentin K."/>
            <person name="Vardi A."/>
            <person name="Wilkerson F.P."/>
            <person name="Rokhsar D.S."/>
        </authorList>
    </citation>
    <scope>NUCLEOTIDE SEQUENCE [LARGE SCALE GENOMIC DNA]</scope>
    <source>
        <strain evidence="5 6">CCMP1335</strain>
    </source>
</reference>
<keyword evidence="3 5" id="KW-0808">Transferase</keyword>
<keyword evidence="1" id="KW-0820">tRNA-binding</keyword>
<dbReference type="CDD" id="cd18092">
    <property type="entry name" value="SpoU-like_TrmH"/>
    <property type="match status" value="1"/>
</dbReference>
<dbReference type="Gene3D" id="3.40.1280.10">
    <property type="match status" value="1"/>
</dbReference>
<dbReference type="EMBL" id="CM000641">
    <property type="protein sequence ID" value="EED93527.1"/>
    <property type="molecule type" value="Genomic_DNA"/>
</dbReference>
<evidence type="ECO:0000256" key="2">
    <source>
        <dbReference type="ARBA" id="ARBA00022603"/>
    </source>
</evidence>
<dbReference type="InterPro" id="IPR001537">
    <property type="entry name" value="SpoU_MeTrfase"/>
</dbReference>
<name>B8C0J2_THAPS</name>
<dbReference type="InterPro" id="IPR029026">
    <property type="entry name" value="tRNA_m1G_MTases_N"/>
</dbReference>
<dbReference type="Pfam" id="PF00588">
    <property type="entry name" value="SpoU_methylase"/>
    <property type="match status" value="1"/>
</dbReference>
<dbReference type="eggNOG" id="KOG0838">
    <property type="taxonomic scope" value="Eukaryota"/>
</dbReference>
<proteinExistence type="predicted"/>
<dbReference type="PANTHER" id="PTHR43453:SF3">
    <property type="entry name" value="TRNA_RRNA METHYLTRANSFERASE SPOU TYPE DOMAIN-CONTAINING PROTEIN"/>
    <property type="match status" value="1"/>
</dbReference>
<gene>
    <name evidence="5" type="ORF">THAPSDRAFT_262325</name>
</gene>
<dbReference type="STRING" id="35128.B8C0J2"/>
<dbReference type="InterPro" id="IPR033671">
    <property type="entry name" value="TrmH"/>
</dbReference>
<evidence type="ECO:0000313" key="6">
    <source>
        <dbReference type="Proteomes" id="UP000001449"/>
    </source>
</evidence>
<dbReference type="RefSeq" id="XP_002289990.1">
    <property type="nucleotide sequence ID" value="XM_002289954.1"/>
</dbReference>
<sequence length="302" mass="33702">RTSRLVIVVERCTNDHNYSAILRTAEALGVQHVYIISPKTINSTLVDEAATEWLTVHEFDDTKECIETLRSENREIWVTDLSQVASCLTEEGIQKVAIVFGTEAVGCTAEMLNAADLRVYLPLRGFADSLNLSVATALVVHQMFVLDPTLAGGMSEDERRELRRSWYAKLASQRLLSSRQKKNKAKLQAAISACETIARKIAAGEQVNEEEYDKWNKMQTKKTELEAIDTKMALDAAKAVEGLVDNPPAPITDMRRADEHRTCFVGKNTKKKHGWDDMAATANLPVKQMATASFFRERANAD</sequence>
<dbReference type="AlphaFoldDB" id="B8C0J2"/>
<keyword evidence="6" id="KW-1185">Reference proteome</keyword>
<dbReference type="GO" id="GO:0141100">
    <property type="term" value="F:tRNA (guanine(18)-2'-O)-methyltransferase activity"/>
    <property type="evidence" value="ECO:0007669"/>
    <property type="project" value="UniProtKB-EC"/>
</dbReference>
<dbReference type="KEGG" id="tps:THAPSDRAFT_262325"/>
<evidence type="ECO:0000313" key="5">
    <source>
        <dbReference type="EMBL" id="EED93527.1"/>
    </source>
</evidence>
<dbReference type="PANTHER" id="PTHR43453">
    <property type="entry name" value="RRNA METHYLASE-LIKE"/>
    <property type="match status" value="1"/>
</dbReference>
<dbReference type="EC" id="2.1.1.34" evidence="5"/>